<organism evidence="1 2">
    <name type="scientific">Dolichospermum planctonicum</name>
    <dbReference type="NCBI Taxonomy" id="136072"/>
    <lineage>
        <taxon>Bacteria</taxon>
        <taxon>Bacillati</taxon>
        <taxon>Cyanobacteriota</taxon>
        <taxon>Cyanophyceae</taxon>
        <taxon>Nostocales</taxon>
        <taxon>Aphanizomenonaceae</taxon>
        <taxon>Dolichospermum</taxon>
    </lineage>
</organism>
<name>A0A480AAU5_9CYAN</name>
<dbReference type="InterPro" id="IPR010985">
    <property type="entry name" value="Ribbon_hlx_hlx"/>
</dbReference>
<evidence type="ECO:0008006" key="3">
    <source>
        <dbReference type="Google" id="ProtNLM"/>
    </source>
</evidence>
<dbReference type="EMBL" id="BJCF01000015">
    <property type="protein sequence ID" value="GCL42037.1"/>
    <property type="molecule type" value="Genomic_DNA"/>
</dbReference>
<gene>
    <name evidence="1" type="ORF">NIES80_17380</name>
</gene>
<dbReference type="AlphaFoldDB" id="A0A480AAU5"/>
<dbReference type="SUPFAM" id="SSF47598">
    <property type="entry name" value="Ribbon-helix-helix"/>
    <property type="match status" value="1"/>
</dbReference>
<proteinExistence type="predicted"/>
<evidence type="ECO:0000313" key="1">
    <source>
        <dbReference type="EMBL" id="GCL42037.1"/>
    </source>
</evidence>
<evidence type="ECO:0000313" key="2">
    <source>
        <dbReference type="Proteomes" id="UP000299367"/>
    </source>
</evidence>
<dbReference type="Proteomes" id="UP000299367">
    <property type="component" value="Unassembled WGS sequence"/>
</dbReference>
<sequence length="61" mass="7115">MNHGLDMPSKKPQMTIRIEEDEYKYLEDWAAREFLSVPQLAKVIVKRAIAQNKKSQQVESP</sequence>
<accession>A0A480AAU5</accession>
<reference evidence="2" key="1">
    <citation type="submission" date="2019-02" db="EMBL/GenBank/DDBJ databases">
        <title>Draft genome sequence of Dolichospermum planctonicum NIES-80.</title>
        <authorList>
            <person name="Yamaguchi H."/>
            <person name="Suzuki S."/>
            <person name="Kawachi M."/>
        </authorList>
    </citation>
    <scope>NUCLEOTIDE SEQUENCE [LARGE SCALE GENOMIC DNA]</scope>
    <source>
        <strain evidence="2">NIES-80</strain>
    </source>
</reference>
<protein>
    <recommendedName>
        <fullName evidence="3">CopG-like ribbon-helix-helix domain-containing protein</fullName>
    </recommendedName>
</protein>
<comment type="caution">
    <text evidence="1">The sequence shown here is derived from an EMBL/GenBank/DDBJ whole genome shotgun (WGS) entry which is preliminary data.</text>
</comment>
<dbReference type="GO" id="GO:0006355">
    <property type="term" value="P:regulation of DNA-templated transcription"/>
    <property type="evidence" value="ECO:0007669"/>
    <property type="project" value="InterPro"/>
</dbReference>